<geneLocation type="mitochondrion" evidence="2"/>
<name>G8XXL0_AUCCR</name>
<proteinExistence type="predicted"/>
<keyword evidence="1" id="KW-0812">Transmembrane</keyword>
<accession>G8XXL0</accession>
<keyword evidence="1" id="KW-1133">Transmembrane helix</keyword>
<keyword evidence="1" id="KW-0472">Membrane</keyword>
<organism evidence="2">
    <name type="scientific">Auchenoplax crinita</name>
    <name type="common">Polychaete worm</name>
    <dbReference type="NCBI Taxonomy" id="397536"/>
    <lineage>
        <taxon>Eukaryota</taxon>
        <taxon>Metazoa</taxon>
        <taxon>Spiralia</taxon>
        <taxon>Lophotrochozoa</taxon>
        <taxon>Annelida</taxon>
        <taxon>Polychaeta</taxon>
        <taxon>Sedentaria</taxon>
        <taxon>Canalipalpata</taxon>
        <taxon>Terebellida</taxon>
        <taxon>Terebelliformia</taxon>
        <taxon>Ampharetidae</taxon>
        <taxon>Auchenoplax</taxon>
    </lineage>
</organism>
<reference evidence="2" key="1">
    <citation type="submission" date="2009-04" db="EMBL/GenBank/DDBJ databases">
        <title>Phylogenetic inference of Terebelliformia worms based on combined mitochondrial and nuclear data.</title>
        <authorList>
            <person name="Zhong M."/>
            <person name="Struck T.H."/>
            <person name="Halanych K.M."/>
        </authorList>
    </citation>
    <scope>NUCLEOTIDE SEQUENCE</scope>
</reference>
<feature type="transmembrane region" description="Helical" evidence="1">
    <location>
        <begin position="7"/>
        <end position="30"/>
    </location>
</feature>
<protein>
    <submittedName>
        <fullName evidence="2">ATP synthase F0 subunit 8</fullName>
    </submittedName>
</protein>
<keyword evidence="2" id="KW-0496">Mitochondrion</keyword>
<evidence type="ECO:0000313" key="2">
    <source>
        <dbReference type="EMBL" id="ACR00051.1"/>
    </source>
</evidence>
<gene>
    <name evidence="2" type="primary">ATP8</name>
</gene>
<dbReference type="EMBL" id="FJ976041">
    <property type="protein sequence ID" value="ACR00051.1"/>
    <property type="molecule type" value="Genomic_DNA"/>
</dbReference>
<sequence length="51" mass="6159">MPHLSPIMWLLVVLMFLVVLMVLISSMWWMQLAEFNIGSNKLVLKENIWRW</sequence>
<evidence type="ECO:0000256" key="1">
    <source>
        <dbReference type="SAM" id="Phobius"/>
    </source>
</evidence>
<dbReference type="AlphaFoldDB" id="G8XXL0"/>